<keyword evidence="3" id="KW-0677">Repeat</keyword>
<evidence type="ECO:0000259" key="9">
    <source>
        <dbReference type="PROSITE" id="PS50157"/>
    </source>
</evidence>
<dbReference type="PANTHER" id="PTHR40626:SF32">
    <property type="entry name" value="ZINC FINGER PROTEIN RST2"/>
    <property type="match status" value="1"/>
</dbReference>
<feature type="domain" description="C2H2-type" evidence="9">
    <location>
        <begin position="41"/>
        <end position="68"/>
    </location>
</feature>
<accession>A0A1Y2CZT2</accession>
<dbReference type="InterPro" id="IPR051059">
    <property type="entry name" value="VerF-like"/>
</dbReference>
<sequence length="188" mass="20802">MISIPRRSTTPFECPKCDKSFLRIEHLNRHLKCTHDGVKEFHCKVCQGSFGRNDELLRHLRMHVRKNELDISEIPTTRTRRRNIRHPSLVGLPYSASKSNGGVSGNGSSGSPSPNYSDFSGPATGSTSPLSPPFSPGYLVEIAEAMVAVSTGISTDPKHDKSYSATHTPFLMPHMPTTLPFTLILKDW</sequence>
<evidence type="ECO:0000256" key="7">
    <source>
        <dbReference type="PROSITE-ProRule" id="PRU00042"/>
    </source>
</evidence>
<dbReference type="FunFam" id="3.30.160.60:FF:000065">
    <property type="entry name" value="B-cell CLL/lymphoma 6, member B"/>
    <property type="match status" value="1"/>
</dbReference>
<comment type="subcellular location">
    <subcellularLocation>
        <location evidence="1">Nucleus</location>
    </subcellularLocation>
</comment>
<evidence type="ECO:0000313" key="10">
    <source>
        <dbReference type="EMBL" id="ORY52562.1"/>
    </source>
</evidence>
<dbReference type="EMBL" id="MCGO01000003">
    <property type="protein sequence ID" value="ORY52562.1"/>
    <property type="molecule type" value="Genomic_DNA"/>
</dbReference>
<dbReference type="PROSITE" id="PS00028">
    <property type="entry name" value="ZINC_FINGER_C2H2_1"/>
    <property type="match status" value="2"/>
</dbReference>
<evidence type="ECO:0000256" key="6">
    <source>
        <dbReference type="ARBA" id="ARBA00023242"/>
    </source>
</evidence>
<dbReference type="PROSITE" id="PS50157">
    <property type="entry name" value="ZINC_FINGER_C2H2_2"/>
    <property type="match status" value="2"/>
</dbReference>
<evidence type="ECO:0000256" key="4">
    <source>
        <dbReference type="ARBA" id="ARBA00022771"/>
    </source>
</evidence>
<dbReference type="Pfam" id="PF00096">
    <property type="entry name" value="zf-C2H2"/>
    <property type="match status" value="1"/>
</dbReference>
<dbReference type="Proteomes" id="UP000193642">
    <property type="component" value="Unassembled WGS sequence"/>
</dbReference>
<comment type="caution">
    <text evidence="10">The sequence shown here is derived from an EMBL/GenBank/DDBJ whole genome shotgun (WGS) entry which is preliminary data.</text>
</comment>
<dbReference type="SMART" id="SM00355">
    <property type="entry name" value="ZnF_C2H2"/>
    <property type="match status" value="2"/>
</dbReference>
<evidence type="ECO:0000256" key="3">
    <source>
        <dbReference type="ARBA" id="ARBA00022737"/>
    </source>
</evidence>
<protein>
    <recommendedName>
        <fullName evidence="9">C2H2-type domain-containing protein</fullName>
    </recommendedName>
</protein>
<dbReference type="PANTHER" id="PTHR40626">
    <property type="entry name" value="MIP31509P"/>
    <property type="match status" value="1"/>
</dbReference>
<feature type="compositionally biased region" description="Low complexity" evidence="8">
    <location>
        <begin position="109"/>
        <end position="120"/>
    </location>
</feature>
<dbReference type="GO" id="GO:0000981">
    <property type="term" value="F:DNA-binding transcription factor activity, RNA polymerase II-specific"/>
    <property type="evidence" value="ECO:0007669"/>
    <property type="project" value="InterPro"/>
</dbReference>
<dbReference type="GO" id="GO:0000785">
    <property type="term" value="C:chromatin"/>
    <property type="evidence" value="ECO:0007669"/>
    <property type="project" value="TreeGrafter"/>
</dbReference>
<keyword evidence="4 7" id="KW-0863">Zinc-finger</keyword>
<name>A0A1Y2CZT2_9FUNG</name>
<keyword evidence="11" id="KW-1185">Reference proteome</keyword>
<dbReference type="STRING" id="329046.A0A1Y2CZT2"/>
<keyword evidence="6" id="KW-0539">Nucleus</keyword>
<feature type="region of interest" description="Disordered" evidence="8">
    <location>
        <begin position="74"/>
        <end position="131"/>
    </location>
</feature>
<evidence type="ECO:0000256" key="2">
    <source>
        <dbReference type="ARBA" id="ARBA00022723"/>
    </source>
</evidence>
<dbReference type="Gene3D" id="3.30.160.60">
    <property type="entry name" value="Classic Zinc Finger"/>
    <property type="match status" value="2"/>
</dbReference>
<keyword evidence="2" id="KW-0479">Metal-binding</keyword>
<evidence type="ECO:0000256" key="8">
    <source>
        <dbReference type="SAM" id="MobiDB-lite"/>
    </source>
</evidence>
<dbReference type="InterPro" id="IPR036236">
    <property type="entry name" value="Znf_C2H2_sf"/>
</dbReference>
<proteinExistence type="predicted"/>
<dbReference type="OrthoDB" id="6365676at2759"/>
<dbReference type="AlphaFoldDB" id="A0A1Y2CZT2"/>
<dbReference type="SUPFAM" id="SSF57667">
    <property type="entry name" value="beta-beta-alpha zinc fingers"/>
    <property type="match status" value="1"/>
</dbReference>
<feature type="non-terminal residue" evidence="10">
    <location>
        <position position="188"/>
    </location>
</feature>
<feature type="domain" description="C2H2-type" evidence="9">
    <location>
        <begin position="12"/>
        <end position="40"/>
    </location>
</feature>
<organism evidence="10 11">
    <name type="scientific">Rhizoclosmatium globosum</name>
    <dbReference type="NCBI Taxonomy" id="329046"/>
    <lineage>
        <taxon>Eukaryota</taxon>
        <taxon>Fungi</taxon>
        <taxon>Fungi incertae sedis</taxon>
        <taxon>Chytridiomycota</taxon>
        <taxon>Chytridiomycota incertae sedis</taxon>
        <taxon>Chytridiomycetes</taxon>
        <taxon>Chytridiales</taxon>
        <taxon>Chytriomycetaceae</taxon>
        <taxon>Rhizoclosmatium</taxon>
    </lineage>
</organism>
<dbReference type="GO" id="GO:0008270">
    <property type="term" value="F:zinc ion binding"/>
    <property type="evidence" value="ECO:0007669"/>
    <property type="project" value="UniProtKB-KW"/>
</dbReference>
<dbReference type="GO" id="GO:0000978">
    <property type="term" value="F:RNA polymerase II cis-regulatory region sequence-specific DNA binding"/>
    <property type="evidence" value="ECO:0007669"/>
    <property type="project" value="InterPro"/>
</dbReference>
<evidence type="ECO:0000256" key="1">
    <source>
        <dbReference type="ARBA" id="ARBA00004123"/>
    </source>
</evidence>
<evidence type="ECO:0000256" key="5">
    <source>
        <dbReference type="ARBA" id="ARBA00022833"/>
    </source>
</evidence>
<reference evidence="10 11" key="1">
    <citation type="submission" date="2016-07" db="EMBL/GenBank/DDBJ databases">
        <title>Pervasive Adenine N6-methylation of Active Genes in Fungi.</title>
        <authorList>
            <consortium name="DOE Joint Genome Institute"/>
            <person name="Mondo S.J."/>
            <person name="Dannebaum R.O."/>
            <person name="Kuo R.C."/>
            <person name="Labutti K."/>
            <person name="Haridas S."/>
            <person name="Kuo A."/>
            <person name="Salamov A."/>
            <person name="Ahrendt S.R."/>
            <person name="Lipzen A."/>
            <person name="Sullivan W."/>
            <person name="Andreopoulos W.B."/>
            <person name="Clum A."/>
            <person name="Lindquist E."/>
            <person name="Daum C."/>
            <person name="Ramamoorthy G.K."/>
            <person name="Gryganskyi A."/>
            <person name="Culley D."/>
            <person name="Magnuson J.K."/>
            <person name="James T.Y."/>
            <person name="O'Malley M.A."/>
            <person name="Stajich J.E."/>
            <person name="Spatafora J.W."/>
            <person name="Visel A."/>
            <person name="Grigoriev I.V."/>
        </authorList>
    </citation>
    <scope>NUCLEOTIDE SEQUENCE [LARGE SCALE GENOMIC DNA]</scope>
    <source>
        <strain evidence="10 11">JEL800</strain>
    </source>
</reference>
<keyword evidence="5" id="KW-0862">Zinc</keyword>
<dbReference type="InterPro" id="IPR013087">
    <property type="entry name" value="Znf_C2H2_type"/>
</dbReference>
<dbReference type="GO" id="GO:0005634">
    <property type="term" value="C:nucleus"/>
    <property type="evidence" value="ECO:0007669"/>
    <property type="project" value="UniProtKB-SubCell"/>
</dbReference>
<gene>
    <name evidence="10" type="ORF">BCR33DRAFT_711839</name>
</gene>
<evidence type="ECO:0000313" key="11">
    <source>
        <dbReference type="Proteomes" id="UP000193642"/>
    </source>
</evidence>